<keyword evidence="2" id="KW-1185">Reference proteome</keyword>
<dbReference type="EMBL" id="BLPG01000001">
    <property type="protein sequence ID" value="GFJ93147.1"/>
    <property type="molecule type" value="Genomic_DNA"/>
</dbReference>
<accession>A0A6V8LGE1</accession>
<dbReference type="RefSeq" id="WP_173079843.1">
    <property type="nucleotide sequence ID" value="NZ_BAABJB010000049.1"/>
</dbReference>
<proteinExistence type="predicted"/>
<organism evidence="1 2">
    <name type="scientific">Phytohabitans rumicis</name>
    <dbReference type="NCBI Taxonomy" id="1076125"/>
    <lineage>
        <taxon>Bacteria</taxon>
        <taxon>Bacillati</taxon>
        <taxon>Actinomycetota</taxon>
        <taxon>Actinomycetes</taxon>
        <taxon>Micromonosporales</taxon>
        <taxon>Micromonosporaceae</taxon>
    </lineage>
</organism>
<gene>
    <name evidence="1" type="ORF">Prum_067890</name>
</gene>
<name>A0A6V8LGE1_9ACTN</name>
<reference evidence="1 2" key="2">
    <citation type="submission" date="2020-03" db="EMBL/GenBank/DDBJ databases">
        <authorList>
            <person name="Ichikawa N."/>
            <person name="Kimura A."/>
            <person name="Kitahashi Y."/>
            <person name="Uohara A."/>
        </authorList>
    </citation>
    <scope>NUCLEOTIDE SEQUENCE [LARGE SCALE GENOMIC DNA]</scope>
    <source>
        <strain evidence="1 2">NBRC 108638</strain>
    </source>
</reference>
<reference evidence="1 2" key="1">
    <citation type="submission" date="2020-03" db="EMBL/GenBank/DDBJ databases">
        <title>Whole genome shotgun sequence of Phytohabitans rumicis NBRC 108638.</title>
        <authorList>
            <person name="Komaki H."/>
            <person name="Tamura T."/>
        </authorList>
    </citation>
    <scope>NUCLEOTIDE SEQUENCE [LARGE SCALE GENOMIC DNA]</scope>
    <source>
        <strain evidence="1 2">NBRC 108638</strain>
    </source>
</reference>
<comment type="caution">
    <text evidence="1">The sequence shown here is derived from an EMBL/GenBank/DDBJ whole genome shotgun (WGS) entry which is preliminary data.</text>
</comment>
<sequence>MLVDLLTAGDGGLNRTVYFLTGWEKLAARDLAAIGESRAQIVITQAGRDRYTPLTGSMVAPPARRPCR</sequence>
<dbReference type="Proteomes" id="UP000482960">
    <property type="component" value="Unassembled WGS sequence"/>
</dbReference>
<evidence type="ECO:0000313" key="1">
    <source>
        <dbReference type="EMBL" id="GFJ93147.1"/>
    </source>
</evidence>
<evidence type="ECO:0000313" key="2">
    <source>
        <dbReference type="Proteomes" id="UP000482960"/>
    </source>
</evidence>
<protein>
    <submittedName>
        <fullName evidence="1">Uncharacterized protein</fullName>
    </submittedName>
</protein>
<dbReference type="AlphaFoldDB" id="A0A6V8LGE1"/>